<evidence type="ECO:0000313" key="1">
    <source>
        <dbReference type="EMBL" id="OMJ92549.1"/>
    </source>
</evidence>
<dbReference type="AlphaFoldDB" id="A0A1R2CU48"/>
<protein>
    <submittedName>
        <fullName evidence="1">Uncharacterized protein</fullName>
    </submittedName>
</protein>
<name>A0A1R2CU48_9CILI</name>
<reference evidence="1 2" key="1">
    <citation type="submission" date="2016-11" db="EMBL/GenBank/DDBJ databases">
        <title>The macronuclear genome of Stentor coeruleus: a giant cell with tiny introns.</title>
        <authorList>
            <person name="Slabodnick M."/>
            <person name="Ruby J.G."/>
            <person name="Reiff S.B."/>
            <person name="Swart E.C."/>
            <person name="Gosai S."/>
            <person name="Prabakaran S."/>
            <person name="Witkowska E."/>
            <person name="Larue G.E."/>
            <person name="Fisher S."/>
            <person name="Freeman R.M."/>
            <person name="Gunawardena J."/>
            <person name="Chu W."/>
            <person name="Stover N.A."/>
            <person name="Gregory B.D."/>
            <person name="Nowacki M."/>
            <person name="Derisi J."/>
            <person name="Roy S.W."/>
            <person name="Marshall W.F."/>
            <person name="Sood P."/>
        </authorList>
    </citation>
    <scope>NUCLEOTIDE SEQUENCE [LARGE SCALE GENOMIC DNA]</scope>
    <source>
        <strain evidence="1">WM001</strain>
    </source>
</reference>
<sequence>MSTDLITSSLQLDNLIQEKLKSFWVNRDTSACPTILELKTHINSLKYIIYILNQDRINLRQELIKKASIAMSLSIQPENQSKKPTSSLLIPSNSDQILEQYELYDINSSSSDMCTVVNTSVLHHSVEPTEREFSPFAISPMLTPRPIITESVIPMTFLTTEATHNRNKFSLDVKSDALKSDDFIVSSSNGSEIDLSFSILNCSSYIQRHPGDEVVSPPCMFSSPQSRQDTRSPM</sequence>
<dbReference type="Proteomes" id="UP000187209">
    <property type="component" value="Unassembled WGS sequence"/>
</dbReference>
<evidence type="ECO:0000313" key="2">
    <source>
        <dbReference type="Proteomes" id="UP000187209"/>
    </source>
</evidence>
<accession>A0A1R2CU48</accession>
<keyword evidence="2" id="KW-1185">Reference proteome</keyword>
<organism evidence="1 2">
    <name type="scientific">Stentor coeruleus</name>
    <dbReference type="NCBI Taxonomy" id="5963"/>
    <lineage>
        <taxon>Eukaryota</taxon>
        <taxon>Sar</taxon>
        <taxon>Alveolata</taxon>
        <taxon>Ciliophora</taxon>
        <taxon>Postciliodesmatophora</taxon>
        <taxon>Heterotrichea</taxon>
        <taxon>Heterotrichida</taxon>
        <taxon>Stentoridae</taxon>
        <taxon>Stentor</taxon>
    </lineage>
</organism>
<proteinExistence type="predicted"/>
<comment type="caution">
    <text evidence="1">The sequence shown here is derived from an EMBL/GenBank/DDBJ whole genome shotgun (WGS) entry which is preliminary data.</text>
</comment>
<gene>
    <name evidence="1" type="ORF">SteCoe_4684</name>
</gene>
<dbReference type="EMBL" id="MPUH01000059">
    <property type="protein sequence ID" value="OMJ92549.1"/>
    <property type="molecule type" value="Genomic_DNA"/>
</dbReference>